<dbReference type="SMART" id="SM00062">
    <property type="entry name" value="PBPb"/>
    <property type="match status" value="1"/>
</dbReference>
<feature type="signal peptide" evidence="5">
    <location>
        <begin position="1"/>
        <end position="27"/>
    </location>
</feature>
<sequence>MTNRFGHWLRGAAAALPLLLAGVTAQAQTLDAILKRGKVLVGVNTASPPFGTTNAEMQPDGYDVEIAKMLAKDLGVQLEIVPVNNENRIPSLLTGKADVIASTLQITPERAKSVLFTAPYGMHESMVIGPPELKASQLSELAGKRVGVARGSAYANLIAQANIPGLQLVQFADDSANLTALVAGQVNAAGTVSYLAAELNKRYPDKKFERKLTLTSNVYAMGVRRGDFDFQRWVNTFLFVNTLNGAIPKAYEKWMGDAWKPLPAF</sequence>
<comment type="caution">
    <text evidence="7">The sequence shown here is derived from an EMBL/GenBank/DDBJ whole genome shotgun (WGS) entry which is preliminary data.</text>
</comment>
<evidence type="ECO:0000256" key="1">
    <source>
        <dbReference type="ARBA" id="ARBA00004196"/>
    </source>
</evidence>
<evidence type="ECO:0000313" key="8">
    <source>
        <dbReference type="Proteomes" id="UP000619295"/>
    </source>
</evidence>
<dbReference type="PANTHER" id="PTHR35936:SF17">
    <property type="entry name" value="ARGININE-BINDING EXTRACELLULAR PROTEIN ARTP"/>
    <property type="match status" value="1"/>
</dbReference>
<dbReference type="PANTHER" id="PTHR35936">
    <property type="entry name" value="MEMBRANE-BOUND LYTIC MUREIN TRANSGLYCOSYLASE F"/>
    <property type="match status" value="1"/>
</dbReference>
<evidence type="ECO:0000256" key="2">
    <source>
        <dbReference type="ARBA" id="ARBA00010333"/>
    </source>
</evidence>
<dbReference type="Gene3D" id="3.40.190.10">
    <property type="entry name" value="Periplasmic binding protein-like II"/>
    <property type="match status" value="2"/>
</dbReference>
<evidence type="ECO:0000256" key="5">
    <source>
        <dbReference type="SAM" id="SignalP"/>
    </source>
</evidence>
<keyword evidence="3 5" id="KW-0732">Signal</keyword>
<dbReference type="SUPFAM" id="SSF53850">
    <property type="entry name" value="Periplasmic binding protein-like II"/>
    <property type="match status" value="1"/>
</dbReference>
<accession>A0A927E5H1</accession>
<dbReference type="EMBL" id="JACXWY010000001">
    <property type="protein sequence ID" value="MBD3844462.1"/>
    <property type="molecule type" value="Genomic_DNA"/>
</dbReference>
<dbReference type="GO" id="GO:0030313">
    <property type="term" value="C:cell envelope"/>
    <property type="evidence" value="ECO:0007669"/>
    <property type="project" value="UniProtKB-SubCell"/>
</dbReference>
<feature type="chain" id="PRO_5038139665" evidence="5">
    <location>
        <begin position="28"/>
        <end position="265"/>
    </location>
</feature>
<gene>
    <name evidence="7" type="ORF">IED13_02030</name>
</gene>
<dbReference type="RefSeq" id="WP_191123206.1">
    <property type="nucleotide sequence ID" value="NZ_JACXWY010000001.1"/>
</dbReference>
<protein>
    <submittedName>
        <fullName evidence="7">Transporter substrate-binding domain-containing protein</fullName>
    </submittedName>
</protein>
<comment type="similarity">
    <text evidence="2 4">Belongs to the bacterial solute-binding protein 3 family.</text>
</comment>
<name>A0A927E5H1_9HYPH</name>
<dbReference type="Pfam" id="PF00497">
    <property type="entry name" value="SBP_bac_3"/>
    <property type="match status" value="1"/>
</dbReference>
<dbReference type="InterPro" id="IPR001638">
    <property type="entry name" value="Solute-binding_3/MltF_N"/>
</dbReference>
<evidence type="ECO:0000259" key="6">
    <source>
        <dbReference type="SMART" id="SM00062"/>
    </source>
</evidence>
<dbReference type="Proteomes" id="UP000619295">
    <property type="component" value="Unassembled WGS sequence"/>
</dbReference>
<dbReference type="InterPro" id="IPR018313">
    <property type="entry name" value="SBP_3_CS"/>
</dbReference>
<comment type="subcellular location">
    <subcellularLocation>
        <location evidence="1">Cell envelope</location>
    </subcellularLocation>
</comment>
<evidence type="ECO:0000313" key="7">
    <source>
        <dbReference type="EMBL" id="MBD3844462.1"/>
    </source>
</evidence>
<proteinExistence type="inferred from homology"/>
<reference evidence="7" key="1">
    <citation type="submission" date="2020-09" db="EMBL/GenBank/DDBJ databases">
        <title>Bosea spartocytisi sp. nov. a root nodule endophyte of Spartocytisus supranubius in the high mountain ecosystem fo the Teide National Park (Canary Islands, Spain).</title>
        <authorList>
            <person name="Pulido-Suarez L."/>
            <person name="Peix A."/>
            <person name="Igual J.M."/>
            <person name="Socas-Perez N."/>
            <person name="Velazquez E."/>
            <person name="Flores-Felix J.D."/>
            <person name="Leon-Barrios M."/>
        </authorList>
    </citation>
    <scope>NUCLEOTIDE SEQUENCE</scope>
    <source>
        <strain evidence="7">SSUT16</strain>
    </source>
</reference>
<feature type="domain" description="Solute-binding protein family 3/N-terminal" evidence="6">
    <location>
        <begin position="38"/>
        <end position="258"/>
    </location>
</feature>
<dbReference type="AlphaFoldDB" id="A0A927E5H1"/>
<organism evidence="7 8">
    <name type="scientific">Bosea spartocytisi</name>
    <dbReference type="NCBI Taxonomy" id="2773451"/>
    <lineage>
        <taxon>Bacteria</taxon>
        <taxon>Pseudomonadati</taxon>
        <taxon>Pseudomonadota</taxon>
        <taxon>Alphaproteobacteria</taxon>
        <taxon>Hyphomicrobiales</taxon>
        <taxon>Boseaceae</taxon>
        <taxon>Bosea</taxon>
    </lineage>
</organism>
<evidence type="ECO:0000256" key="4">
    <source>
        <dbReference type="RuleBase" id="RU003744"/>
    </source>
</evidence>
<keyword evidence="8" id="KW-1185">Reference proteome</keyword>
<evidence type="ECO:0000256" key="3">
    <source>
        <dbReference type="ARBA" id="ARBA00022729"/>
    </source>
</evidence>
<dbReference type="PROSITE" id="PS01039">
    <property type="entry name" value="SBP_BACTERIAL_3"/>
    <property type="match status" value="1"/>
</dbReference>